<dbReference type="AlphaFoldDB" id="A0A9R0SR33"/>
<dbReference type="InterPro" id="IPR032675">
    <property type="entry name" value="LRR_dom_sf"/>
</dbReference>
<dbReference type="SUPFAM" id="SSF52047">
    <property type="entry name" value="RNI-like"/>
    <property type="match status" value="1"/>
</dbReference>
<gene>
    <name evidence="3" type="ORF">TRITD_4Av1G254140</name>
</gene>
<dbReference type="OMA" id="PRSIGKQ"/>
<evidence type="ECO:0000256" key="1">
    <source>
        <dbReference type="ARBA" id="ARBA00022737"/>
    </source>
</evidence>
<dbReference type="InterPro" id="IPR055414">
    <property type="entry name" value="LRR_R13L4/SHOC2-like"/>
</dbReference>
<proteinExistence type="predicted"/>
<organism evidence="3 4">
    <name type="scientific">Triticum turgidum subsp. durum</name>
    <name type="common">Durum wheat</name>
    <name type="synonym">Triticum durum</name>
    <dbReference type="NCBI Taxonomy" id="4567"/>
    <lineage>
        <taxon>Eukaryota</taxon>
        <taxon>Viridiplantae</taxon>
        <taxon>Streptophyta</taxon>
        <taxon>Embryophyta</taxon>
        <taxon>Tracheophyta</taxon>
        <taxon>Spermatophyta</taxon>
        <taxon>Magnoliopsida</taxon>
        <taxon>Liliopsida</taxon>
        <taxon>Poales</taxon>
        <taxon>Poaceae</taxon>
        <taxon>BOP clade</taxon>
        <taxon>Pooideae</taxon>
        <taxon>Triticodae</taxon>
        <taxon>Triticeae</taxon>
        <taxon>Triticinae</taxon>
        <taxon>Triticum</taxon>
    </lineage>
</organism>
<dbReference type="Pfam" id="PF23598">
    <property type="entry name" value="LRR_14"/>
    <property type="match status" value="2"/>
</dbReference>
<dbReference type="Gene3D" id="3.80.10.10">
    <property type="entry name" value="Ribonuclease Inhibitor"/>
    <property type="match status" value="2"/>
</dbReference>
<accession>A0A9R0SR33</accession>
<dbReference type="EMBL" id="LT934117">
    <property type="protein sequence ID" value="VAH99340.1"/>
    <property type="molecule type" value="Genomic_DNA"/>
</dbReference>
<protein>
    <recommendedName>
        <fullName evidence="2">Disease resistance R13L4/SHOC-2-like LRR domain-containing protein</fullName>
    </recommendedName>
</protein>
<feature type="domain" description="Disease resistance R13L4/SHOC-2-like LRR" evidence="2">
    <location>
        <begin position="112"/>
        <end position="359"/>
    </location>
</feature>
<dbReference type="Gramene" id="TRITD4Av1G254140.1">
    <property type="protein sequence ID" value="TRITD4Av1G254140.1"/>
    <property type="gene ID" value="TRITD4Av1G254140"/>
</dbReference>
<dbReference type="PANTHER" id="PTHR47186">
    <property type="entry name" value="LEUCINE-RICH REPEAT-CONTAINING PROTEIN 57"/>
    <property type="match status" value="1"/>
</dbReference>
<name>A0A9R0SR33_TRITD</name>
<keyword evidence="4" id="KW-1185">Reference proteome</keyword>
<evidence type="ECO:0000313" key="3">
    <source>
        <dbReference type="EMBL" id="VAH99340.1"/>
    </source>
</evidence>
<sequence>MLMVLDLQNAQFVLTQKDINNIWLLHHLKYVNVRCPGYPKFHALPRSIGKQKGLQVLDLRDTRITTIPTDISKLKNLRSLRCSKSSYRNFRPYRKYFPRLMKNGRYSFHETKGVKVPRGIGNLNELDILEVVDLRRTSCKAIEELGELIQLTKLSVTIKKVTNKKCKVFCAALQKLFSLRSLSLDSISKFEVGTLKCLDRISSPPALLRTFRLRGHLGKMPSLFGNLMHLVKIYLEASELEEGQPMEILGALPSLMLLHLDYKSYVGEKLVFTEEAFPNLRRLYVSQLWNVKEVMFEEGSSLQMERIQIWDIGRGAQIVGVKHLPIIREIKFGKTYVHSPKVVADKLQEEVSVHPNHPLLLLE</sequence>
<feature type="domain" description="Disease resistance R13L4/SHOC-2-like LRR" evidence="2">
    <location>
        <begin position="2"/>
        <end position="84"/>
    </location>
</feature>
<keyword evidence="1" id="KW-0677">Repeat</keyword>
<evidence type="ECO:0000313" key="4">
    <source>
        <dbReference type="Proteomes" id="UP000324705"/>
    </source>
</evidence>
<evidence type="ECO:0000259" key="2">
    <source>
        <dbReference type="Pfam" id="PF23598"/>
    </source>
</evidence>
<reference evidence="3 4" key="1">
    <citation type="submission" date="2017-09" db="EMBL/GenBank/DDBJ databases">
        <authorList>
            <consortium name="International Durum Wheat Genome Sequencing Consortium (IDWGSC)"/>
            <person name="Milanesi L."/>
        </authorList>
    </citation>
    <scope>NUCLEOTIDE SEQUENCE [LARGE SCALE GENOMIC DNA]</scope>
    <source>
        <strain evidence="4">cv. Svevo</strain>
    </source>
</reference>
<dbReference type="Proteomes" id="UP000324705">
    <property type="component" value="Chromosome 4A"/>
</dbReference>
<dbReference type="PANTHER" id="PTHR47186:SF57">
    <property type="entry name" value="OS02G0478300 PROTEIN"/>
    <property type="match status" value="1"/>
</dbReference>